<comment type="caution">
    <text evidence="1">The sequence shown here is derived from an EMBL/GenBank/DDBJ whole genome shotgun (WGS) entry which is preliminary data.</text>
</comment>
<evidence type="ECO:0000313" key="1">
    <source>
        <dbReference type="EMBL" id="EGY29886.1"/>
    </source>
</evidence>
<accession>G2GWI6</accession>
<dbReference type="Proteomes" id="UP000004116">
    <property type="component" value="Unassembled WGS sequence"/>
</dbReference>
<dbReference type="InterPro" id="IPR022747">
    <property type="entry name" value="SopD"/>
</dbReference>
<dbReference type="Gene3D" id="1.10.510.10">
    <property type="entry name" value="Transferase(Phosphotransferase) domain 1"/>
    <property type="match status" value="1"/>
</dbReference>
<protein>
    <submittedName>
        <fullName evidence="1">SopD</fullName>
    </submittedName>
</protein>
<dbReference type="RefSeq" id="WP_006705756.1">
    <property type="nucleotide sequence ID" value="NZ_AGCA01000032.1"/>
</dbReference>
<keyword evidence="2" id="KW-1185">Reference proteome</keyword>
<evidence type="ECO:0000313" key="2">
    <source>
        <dbReference type="Proteomes" id="UP000004116"/>
    </source>
</evidence>
<dbReference type="AlphaFoldDB" id="G2GWI6"/>
<proteinExistence type="predicted"/>
<dbReference type="EMBL" id="AGCA01000032">
    <property type="protein sequence ID" value="EGY29886.1"/>
    <property type="molecule type" value="Genomic_DNA"/>
</dbReference>
<dbReference type="Pfam" id="PF11047">
    <property type="entry name" value="SopD"/>
    <property type="match status" value="1"/>
</dbReference>
<reference evidence="1 2" key="1">
    <citation type="journal article" date="2012" name="Genome Res.">
        <title>Genomic basis of endosymbiont-conferred protection against an insect parasitoid.</title>
        <authorList>
            <person name="Hansen A.K."/>
            <person name="Vorburger C."/>
            <person name="Moran N.A."/>
        </authorList>
    </citation>
    <scope>NUCLEOTIDE SEQUENCE [LARGE SCALE GENOMIC DNA]</scope>
    <source>
        <strain evidence="2">R5.15</strain>
    </source>
</reference>
<organism evidence="1 2">
    <name type="scientific">Candidatus Regiella insecticola 5.15</name>
    <dbReference type="NCBI Taxonomy" id="1005043"/>
    <lineage>
        <taxon>Bacteria</taxon>
        <taxon>Pseudomonadati</taxon>
        <taxon>Pseudomonadota</taxon>
        <taxon>Gammaproteobacteria</taxon>
        <taxon>Enterobacterales</taxon>
        <taxon>Enterobacteriaceae</taxon>
        <taxon>aphid secondary symbionts</taxon>
        <taxon>Candidatus Regiella</taxon>
    </lineage>
</organism>
<name>G2GWI6_9ENTR</name>
<gene>
    <name evidence="1" type="ORF">Rin_00001220</name>
</gene>
<dbReference type="GO" id="GO:0033644">
    <property type="term" value="C:host cell membrane"/>
    <property type="evidence" value="ECO:0007669"/>
    <property type="project" value="InterPro"/>
</dbReference>
<sequence length="376" mass="43838">MTISLNLASSVFVCSNARLVRMIEGDPKRAMHMGFLDSFLDIFRSESKREKVNELYQKLHNNDSDPTLSCRNYSVNKLITFSKIRDLADFNKQDQFTVLVQDGKMNFLIYGFSIYHQSISNFASRFIQCKCLFFDQTMREKEQLEILLKADKELAASKIQNTFRAHKIILEGKKKKAIRKGKEFAITKYKNKEGIKRAYYFHVNNEYPVVYSSGIKTDLSLIGSYKHVHTMDDRFVELVPNRNHEKGADFNRRNNIYYKELMSTKTVISGLVVDKDVIIARNAGEDVYDLVINKHQKIDIKAFREAMQDLKVLHQKGIYLVDIKIENMAYDKNKNRINLIDVENRVRRGEKFKGIIYSEDSATNGLLRGYMRINQE</sequence>